<sequence>MKKWIIIAGLCILVIVGVSVNVYFQSMKPISHAKDFAEKKAREKANLTSMDQFYLYNGDITYYVAVGKQKNGKKVAVWIPEKNSDQITIEKWSDGISKSEAINTVMKKEKPAKVLGSRLGMLDKEPVWEISYLDHSSRLNYAYVYFLKDNDKTPYMITNI</sequence>
<dbReference type="Gene3D" id="3.10.450.40">
    <property type="match status" value="2"/>
</dbReference>
<dbReference type="Proteomes" id="UP000189761">
    <property type="component" value="Unassembled WGS sequence"/>
</dbReference>
<dbReference type="InterPro" id="IPR041401">
    <property type="entry name" value="TseB-like_dom"/>
</dbReference>
<protein>
    <recommendedName>
        <fullName evidence="1">Cell wall elongation regulator TseB-like domain-containing protein</fullName>
    </recommendedName>
</protein>
<evidence type="ECO:0000313" key="3">
    <source>
        <dbReference type="Proteomes" id="UP000189761"/>
    </source>
</evidence>
<dbReference type="AlphaFoldDB" id="A0A8E2I686"/>
<accession>A0A8E2I686</accession>
<keyword evidence="3" id="KW-1185">Reference proteome</keyword>
<evidence type="ECO:0000313" key="2">
    <source>
        <dbReference type="EMBL" id="OOP67481.1"/>
    </source>
</evidence>
<name>A0A8E2I686_9BACI</name>
<dbReference type="EMBL" id="MTLA01000192">
    <property type="protein sequence ID" value="OOP67481.1"/>
    <property type="molecule type" value="Genomic_DNA"/>
</dbReference>
<proteinExistence type="predicted"/>
<comment type="caution">
    <text evidence="2">The sequence shown here is derived from an EMBL/GenBank/DDBJ whole genome shotgun (WGS) entry which is preliminary data.</text>
</comment>
<reference evidence="2 3" key="1">
    <citation type="submission" date="2017-01" db="EMBL/GenBank/DDBJ databases">
        <title>Draft genome sequence of Bacillus oleronius.</title>
        <authorList>
            <person name="Allam M."/>
        </authorList>
    </citation>
    <scope>NUCLEOTIDE SEQUENCE [LARGE SCALE GENOMIC DNA]</scope>
    <source>
        <strain evidence="2 3">DSM 9356</strain>
    </source>
</reference>
<gene>
    <name evidence="2" type="ORF">BWZ43_15670</name>
</gene>
<organism evidence="2 3">
    <name type="scientific">Heyndrickxia oleronia</name>
    <dbReference type="NCBI Taxonomy" id="38875"/>
    <lineage>
        <taxon>Bacteria</taxon>
        <taxon>Bacillati</taxon>
        <taxon>Bacillota</taxon>
        <taxon>Bacilli</taxon>
        <taxon>Bacillales</taxon>
        <taxon>Bacillaceae</taxon>
        <taxon>Heyndrickxia</taxon>
    </lineage>
</organism>
<dbReference type="Pfam" id="PF17881">
    <property type="entry name" value="TseB"/>
    <property type="match status" value="1"/>
</dbReference>
<evidence type="ECO:0000259" key="1">
    <source>
        <dbReference type="Pfam" id="PF17881"/>
    </source>
</evidence>
<feature type="domain" description="Cell wall elongation regulator TseB-like" evidence="1">
    <location>
        <begin position="37"/>
        <end position="80"/>
    </location>
</feature>
<dbReference type="InterPro" id="IPR046350">
    <property type="entry name" value="Cystatin_sf"/>
</dbReference>
<dbReference type="RefSeq" id="WP_058002390.1">
    <property type="nucleotide sequence ID" value="NZ_CP065424.1"/>
</dbReference>
<dbReference type="SUPFAM" id="SSF54403">
    <property type="entry name" value="Cystatin/monellin"/>
    <property type="match status" value="2"/>
</dbReference>